<comment type="similarity">
    <text evidence="1">Belongs to the acetyltransferase family.</text>
</comment>
<comment type="caution">
    <text evidence="5">The sequence shown here is derived from an EMBL/GenBank/DDBJ whole genome shotgun (WGS) entry which is preliminary data.</text>
</comment>
<gene>
    <name evidence="5" type="ORF">HP438_06355</name>
</gene>
<dbReference type="CDD" id="cd04301">
    <property type="entry name" value="NAT_SF"/>
    <property type="match status" value="1"/>
</dbReference>
<accession>A0A7Y6EGR9</accession>
<dbReference type="InterPro" id="IPR051016">
    <property type="entry name" value="Diverse_Substrate_AcTransf"/>
</dbReference>
<keyword evidence="2 5" id="KW-0808">Transferase</keyword>
<keyword evidence="3" id="KW-0012">Acyltransferase</keyword>
<sequence length="160" mass="17417">MVSITLRAAEPADTATILDFVRELAAFEREPDAVVATEPMLAEALFGVPPAAEAVIAERDGVPVGFALFFANFSTWTGRRGLYLEDLYVTPSARGAGVGKALLIHLAGIARDRGWARFEWSVLDWNTPAVEFYRAMGAQAMEEWTVQRVSGEALETLAGR</sequence>
<dbReference type="AlphaFoldDB" id="A0A7Y6EGR9"/>
<evidence type="ECO:0000256" key="2">
    <source>
        <dbReference type="ARBA" id="ARBA00022679"/>
    </source>
</evidence>
<protein>
    <submittedName>
        <fullName evidence="5">GNAT family N-acetyltransferase</fullName>
    </submittedName>
</protein>
<evidence type="ECO:0000313" key="6">
    <source>
        <dbReference type="Proteomes" id="UP000536441"/>
    </source>
</evidence>
<feature type="domain" description="N-acetyltransferase" evidence="4">
    <location>
        <begin position="4"/>
        <end position="160"/>
    </location>
</feature>
<dbReference type="Pfam" id="PF00583">
    <property type="entry name" value="Acetyltransf_1"/>
    <property type="match status" value="1"/>
</dbReference>
<keyword evidence="6" id="KW-1185">Reference proteome</keyword>
<dbReference type="InterPro" id="IPR016181">
    <property type="entry name" value="Acyl_CoA_acyltransferase"/>
</dbReference>
<evidence type="ECO:0000256" key="3">
    <source>
        <dbReference type="ARBA" id="ARBA00023315"/>
    </source>
</evidence>
<dbReference type="PANTHER" id="PTHR10545">
    <property type="entry name" value="DIAMINE N-ACETYLTRANSFERASE"/>
    <property type="match status" value="1"/>
</dbReference>
<dbReference type="InterPro" id="IPR000182">
    <property type="entry name" value="GNAT_dom"/>
</dbReference>
<dbReference type="Proteomes" id="UP000536441">
    <property type="component" value="Unassembled WGS sequence"/>
</dbReference>
<dbReference type="PANTHER" id="PTHR10545:SF29">
    <property type="entry name" value="GH14572P-RELATED"/>
    <property type="match status" value="1"/>
</dbReference>
<dbReference type="SUPFAM" id="SSF55729">
    <property type="entry name" value="Acyl-CoA N-acyltransferases (Nat)"/>
    <property type="match status" value="1"/>
</dbReference>
<evidence type="ECO:0000256" key="1">
    <source>
        <dbReference type="ARBA" id="ARBA00008694"/>
    </source>
</evidence>
<organism evidence="5 6">
    <name type="scientific">Sphingomonas zeae</name>
    <dbReference type="NCBI Taxonomy" id="1646122"/>
    <lineage>
        <taxon>Bacteria</taxon>
        <taxon>Pseudomonadati</taxon>
        <taxon>Pseudomonadota</taxon>
        <taxon>Alphaproteobacteria</taxon>
        <taxon>Sphingomonadales</taxon>
        <taxon>Sphingomonadaceae</taxon>
        <taxon>Sphingomonas</taxon>
    </lineage>
</organism>
<dbReference type="EMBL" id="JABMCH010000058">
    <property type="protein sequence ID" value="NUU46596.1"/>
    <property type="molecule type" value="Genomic_DNA"/>
</dbReference>
<dbReference type="FunFam" id="3.40.630.30:FF:000064">
    <property type="entry name" value="GNAT family acetyltransferase"/>
    <property type="match status" value="1"/>
</dbReference>
<evidence type="ECO:0000259" key="4">
    <source>
        <dbReference type="PROSITE" id="PS51186"/>
    </source>
</evidence>
<proteinExistence type="inferred from homology"/>
<dbReference type="Gene3D" id="3.40.630.30">
    <property type="match status" value="1"/>
</dbReference>
<evidence type="ECO:0000313" key="5">
    <source>
        <dbReference type="EMBL" id="NUU46596.1"/>
    </source>
</evidence>
<dbReference type="GO" id="GO:0008080">
    <property type="term" value="F:N-acetyltransferase activity"/>
    <property type="evidence" value="ECO:0007669"/>
    <property type="project" value="TreeGrafter"/>
</dbReference>
<reference evidence="5 6" key="1">
    <citation type="submission" date="2020-05" db="EMBL/GenBank/DDBJ databases">
        <title>Genome Sequencing of Type Strains.</title>
        <authorList>
            <person name="Lemaire J.F."/>
            <person name="Inderbitzin P."/>
            <person name="Gregorio O.A."/>
            <person name="Collins S.B."/>
            <person name="Wespe N."/>
            <person name="Knight-Connoni V."/>
        </authorList>
    </citation>
    <scope>NUCLEOTIDE SEQUENCE [LARGE SCALE GENOMIC DNA]</scope>
    <source>
        <strain evidence="5 6">DSM 100049</strain>
    </source>
</reference>
<name>A0A7Y6EGR9_9SPHN</name>
<dbReference type="PROSITE" id="PS51186">
    <property type="entry name" value="GNAT"/>
    <property type="match status" value="1"/>
</dbReference>